<sequence>MLPLVPLLFLAYAALYAFAAAIPRNAIELDVRDAISARAPIPAIAAEPVASRSQRKKRAAESEANSTPVVGKLSMDGRAPLVPGVLSLTTGEGKGFYHSCVAGAC</sequence>
<feature type="chain" id="PRO_5040366582" evidence="2">
    <location>
        <begin position="20"/>
        <end position="105"/>
    </location>
</feature>
<feature type="region of interest" description="Disordered" evidence="1">
    <location>
        <begin position="49"/>
        <end position="72"/>
    </location>
</feature>
<evidence type="ECO:0000256" key="1">
    <source>
        <dbReference type="SAM" id="MobiDB-lite"/>
    </source>
</evidence>
<comment type="caution">
    <text evidence="3">The sequence shown here is derived from an EMBL/GenBank/DDBJ whole genome shotgun (WGS) entry which is preliminary data.</text>
</comment>
<gene>
    <name evidence="3" type="ORF">K461DRAFT_146333</name>
</gene>
<dbReference type="EMBL" id="ML996086">
    <property type="protein sequence ID" value="KAF2152411.1"/>
    <property type="molecule type" value="Genomic_DNA"/>
</dbReference>
<evidence type="ECO:0000256" key="2">
    <source>
        <dbReference type="SAM" id="SignalP"/>
    </source>
</evidence>
<keyword evidence="2" id="KW-0732">Signal</keyword>
<accession>A0A9P4MM57</accession>
<organism evidence="3 4">
    <name type="scientific">Myriangium duriaei CBS 260.36</name>
    <dbReference type="NCBI Taxonomy" id="1168546"/>
    <lineage>
        <taxon>Eukaryota</taxon>
        <taxon>Fungi</taxon>
        <taxon>Dikarya</taxon>
        <taxon>Ascomycota</taxon>
        <taxon>Pezizomycotina</taxon>
        <taxon>Dothideomycetes</taxon>
        <taxon>Dothideomycetidae</taxon>
        <taxon>Myriangiales</taxon>
        <taxon>Myriangiaceae</taxon>
        <taxon>Myriangium</taxon>
    </lineage>
</organism>
<protein>
    <submittedName>
        <fullName evidence="3">Uncharacterized protein</fullName>
    </submittedName>
</protein>
<dbReference type="OrthoDB" id="3928318at2759"/>
<keyword evidence="4" id="KW-1185">Reference proteome</keyword>
<evidence type="ECO:0000313" key="4">
    <source>
        <dbReference type="Proteomes" id="UP000799439"/>
    </source>
</evidence>
<name>A0A9P4MM57_9PEZI</name>
<reference evidence="3" key="1">
    <citation type="journal article" date="2020" name="Stud. Mycol.">
        <title>101 Dothideomycetes genomes: a test case for predicting lifestyles and emergence of pathogens.</title>
        <authorList>
            <person name="Haridas S."/>
            <person name="Albert R."/>
            <person name="Binder M."/>
            <person name="Bloem J."/>
            <person name="Labutti K."/>
            <person name="Salamov A."/>
            <person name="Andreopoulos B."/>
            <person name="Baker S."/>
            <person name="Barry K."/>
            <person name="Bills G."/>
            <person name="Bluhm B."/>
            <person name="Cannon C."/>
            <person name="Castanera R."/>
            <person name="Culley D."/>
            <person name="Daum C."/>
            <person name="Ezra D."/>
            <person name="Gonzalez J."/>
            <person name="Henrissat B."/>
            <person name="Kuo A."/>
            <person name="Liang C."/>
            <person name="Lipzen A."/>
            <person name="Lutzoni F."/>
            <person name="Magnuson J."/>
            <person name="Mondo S."/>
            <person name="Nolan M."/>
            <person name="Ohm R."/>
            <person name="Pangilinan J."/>
            <person name="Park H.-J."/>
            <person name="Ramirez L."/>
            <person name="Alfaro M."/>
            <person name="Sun H."/>
            <person name="Tritt A."/>
            <person name="Yoshinaga Y."/>
            <person name="Zwiers L.-H."/>
            <person name="Turgeon B."/>
            <person name="Goodwin S."/>
            <person name="Spatafora J."/>
            <person name="Crous P."/>
            <person name="Grigoriev I."/>
        </authorList>
    </citation>
    <scope>NUCLEOTIDE SEQUENCE</scope>
    <source>
        <strain evidence="3">CBS 260.36</strain>
    </source>
</reference>
<evidence type="ECO:0000313" key="3">
    <source>
        <dbReference type="EMBL" id="KAF2152411.1"/>
    </source>
</evidence>
<dbReference type="Proteomes" id="UP000799439">
    <property type="component" value="Unassembled WGS sequence"/>
</dbReference>
<dbReference type="AlphaFoldDB" id="A0A9P4MM57"/>
<proteinExistence type="predicted"/>
<feature type="signal peptide" evidence="2">
    <location>
        <begin position="1"/>
        <end position="19"/>
    </location>
</feature>